<comment type="similarity">
    <text evidence="1">Belongs to the short-chain dehydrogenases/reductases (SDR) family.</text>
</comment>
<dbReference type="InterPro" id="IPR002347">
    <property type="entry name" value="SDR_fam"/>
</dbReference>
<evidence type="ECO:0000256" key="2">
    <source>
        <dbReference type="ARBA" id="ARBA00023002"/>
    </source>
</evidence>
<evidence type="ECO:0000313" key="4">
    <source>
        <dbReference type="Proteomes" id="UP000475214"/>
    </source>
</evidence>
<dbReference type="GO" id="GO:0016491">
    <property type="term" value="F:oxidoreductase activity"/>
    <property type="evidence" value="ECO:0007669"/>
    <property type="project" value="UniProtKB-KW"/>
</dbReference>
<proteinExistence type="inferred from homology"/>
<dbReference type="FunFam" id="3.40.50.720:FF:000084">
    <property type="entry name" value="Short-chain dehydrogenase reductase"/>
    <property type="match status" value="1"/>
</dbReference>
<gene>
    <name evidence="3" type="ORF">G1H10_05995</name>
</gene>
<keyword evidence="2" id="KW-0560">Oxidoreductase</keyword>
<dbReference type="EMBL" id="JAAGOA010000003">
    <property type="protein sequence ID" value="NED99714.1"/>
    <property type="molecule type" value="Genomic_DNA"/>
</dbReference>
<dbReference type="InterPro" id="IPR036291">
    <property type="entry name" value="NAD(P)-bd_dom_sf"/>
</dbReference>
<protein>
    <submittedName>
        <fullName evidence="3">SDR family oxidoreductase</fullName>
    </submittedName>
</protein>
<dbReference type="PANTHER" id="PTHR43943:SF17">
    <property type="entry name" value="3-PHENYLPROPIONATE-DIHYDRODIOL_CINNAMIC ACID-DIHYDRODIOL DEHYDROGENASE"/>
    <property type="match status" value="1"/>
</dbReference>
<dbReference type="Proteomes" id="UP000475214">
    <property type="component" value="Unassembled WGS sequence"/>
</dbReference>
<dbReference type="AlphaFoldDB" id="A0A6L9S2M8"/>
<sequence>MDLHLSGMKALVTGGTKGIGRATVEMLAAEGAAVSFCARTDDDVKATCREAETAGHRVRGEAVDVRDGDALAGWVERSATELGGIDIVVANVSALSIGPEEENWQASFEVDLMHTVRAVNAAMPYLERSEAASIVAVSSVSGREVDFAAPAYGPMKAAIVHYAQSLAYQLAPKGIRANSVSPGNTFFEGGVWNQIKDGNRDLYDQALALNPTGRMGTPEEMAYAITMLASPRASFISGTNLVVDGALTRGVQL</sequence>
<name>A0A6L9S2M8_9ACTN</name>
<accession>A0A6L9S2M8</accession>
<keyword evidence="4" id="KW-1185">Reference proteome</keyword>
<dbReference type="PANTHER" id="PTHR43943">
    <property type="entry name" value="DEHYDROGENASE/REDUCTASE (SDR FAMILY) MEMBER 4"/>
    <property type="match status" value="1"/>
</dbReference>
<evidence type="ECO:0000256" key="1">
    <source>
        <dbReference type="ARBA" id="ARBA00006484"/>
    </source>
</evidence>
<organism evidence="3 4">
    <name type="scientific">Phytoactinopolyspora halotolerans</name>
    <dbReference type="NCBI Taxonomy" id="1981512"/>
    <lineage>
        <taxon>Bacteria</taxon>
        <taxon>Bacillati</taxon>
        <taxon>Actinomycetota</taxon>
        <taxon>Actinomycetes</taxon>
        <taxon>Jiangellales</taxon>
        <taxon>Jiangellaceae</taxon>
        <taxon>Phytoactinopolyspora</taxon>
    </lineage>
</organism>
<dbReference type="RefSeq" id="WP_163734096.1">
    <property type="nucleotide sequence ID" value="NZ_JAAGOA010000003.1"/>
</dbReference>
<dbReference type="SUPFAM" id="SSF51735">
    <property type="entry name" value="NAD(P)-binding Rossmann-fold domains"/>
    <property type="match status" value="1"/>
</dbReference>
<dbReference type="Gene3D" id="3.40.50.720">
    <property type="entry name" value="NAD(P)-binding Rossmann-like Domain"/>
    <property type="match status" value="1"/>
</dbReference>
<dbReference type="Pfam" id="PF13561">
    <property type="entry name" value="adh_short_C2"/>
    <property type="match status" value="1"/>
</dbReference>
<reference evidence="3 4" key="1">
    <citation type="submission" date="2020-02" db="EMBL/GenBank/DDBJ databases">
        <authorList>
            <person name="Li X.-J."/>
            <person name="Han X.-M."/>
        </authorList>
    </citation>
    <scope>NUCLEOTIDE SEQUENCE [LARGE SCALE GENOMIC DNA]</scope>
    <source>
        <strain evidence="3 4">CCTCC AB 2017055</strain>
    </source>
</reference>
<evidence type="ECO:0000313" key="3">
    <source>
        <dbReference type="EMBL" id="NED99714.1"/>
    </source>
</evidence>
<dbReference type="PRINTS" id="PR00081">
    <property type="entry name" value="GDHRDH"/>
</dbReference>
<comment type="caution">
    <text evidence="3">The sequence shown here is derived from an EMBL/GenBank/DDBJ whole genome shotgun (WGS) entry which is preliminary data.</text>
</comment>